<evidence type="ECO:0000259" key="3">
    <source>
        <dbReference type="SMART" id="SM00822"/>
    </source>
</evidence>
<reference evidence="4 5" key="1">
    <citation type="submission" date="2021-03" db="EMBL/GenBank/DDBJ databases">
        <title>Actinomadura violae sp. nov., isolated from lichen in Thailand.</title>
        <authorList>
            <person name="Kanchanasin P."/>
            <person name="Saeng-In P."/>
            <person name="Phongsopitanun W."/>
            <person name="Yuki M."/>
            <person name="Kudo T."/>
            <person name="Ohkuma M."/>
            <person name="Tanasupawat S."/>
        </authorList>
    </citation>
    <scope>NUCLEOTIDE SEQUENCE [LARGE SCALE GENOMIC DNA]</scope>
    <source>
        <strain evidence="4 5">LCR2-06</strain>
    </source>
</reference>
<dbReference type="EMBL" id="JAGEPF010000023">
    <property type="protein sequence ID" value="MBO2462723.1"/>
    <property type="molecule type" value="Genomic_DNA"/>
</dbReference>
<keyword evidence="2 4" id="KW-0560">Oxidoreductase</keyword>
<evidence type="ECO:0000313" key="5">
    <source>
        <dbReference type="Proteomes" id="UP000680206"/>
    </source>
</evidence>
<feature type="domain" description="Ketoreductase" evidence="3">
    <location>
        <begin position="9"/>
        <end position="185"/>
    </location>
</feature>
<evidence type="ECO:0000313" key="4">
    <source>
        <dbReference type="EMBL" id="MBO2462723.1"/>
    </source>
</evidence>
<dbReference type="InterPro" id="IPR002347">
    <property type="entry name" value="SDR_fam"/>
</dbReference>
<dbReference type="InterPro" id="IPR057326">
    <property type="entry name" value="KR_dom"/>
</dbReference>
<dbReference type="NCBIfam" id="NF005559">
    <property type="entry name" value="PRK07231.1"/>
    <property type="match status" value="1"/>
</dbReference>
<dbReference type="InterPro" id="IPR036291">
    <property type="entry name" value="NAD(P)-bd_dom_sf"/>
</dbReference>
<dbReference type="SUPFAM" id="SSF51735">
    <property type="entry name" value="NAD(P)-binding Rossmann-fold domains"/>
    <property type="match status" value="1"/>
</dbReference>
<dbReference type="PANTHER" id="PTHR43639">
    <property type="entry name" value="OXIDOREDUCTASE, SHORT-CHAIN DEHYDROGENASE/REDUCTASE FAMILY (AFU_ORTHOLOGUE AFUA_5G02870)"/>
    <property type="match status" value="1"/>
</dbReference>
<proteinExistence type="inferred from homology"/>
<dbReference type="SMART" id="SM00822">
    <property type="entry name" value="PKS_KR"/>
    <property type="match status" value="1"/>
</dbReference>
<dbReference type="Pfam" id="PF13561">
    <property type="entry name" value="adh_short_C2"/>
    <property type="match status" value="1"/>
</dbReference>
<dbReference type="GO" id="GO:0047936">
    <property type="term" value="F:glucose 1-dehydrogenase [NAD(P)+] activity"/>
    <property type="evidence" value="ECO:0007669"/>
    <property type="project" value="UniProtKB-EC"/>
</dbReference>
<sequence length="252" mass="25883">MQNERFAGKTALITGGTSGMGLATARRLLDEGARVVVTGRDQGRLDAAVKDLDGGDRVLAVRADAASLADLDALMAEIRTRFGRLDVVFANAGVGAFASAADVTEDDFDRITGVNFKGVFFTVQKALPLLDDGAAIVINASWTLHRGLPVAAVYSATKAAVHNLARTLAAELGPRGIRVNSVSPGFIDTPMFRGAAPTDEEAAAYGAQVVSGRLGTAEDVAAAVAFLASPDAGYVNGQDLLVDGGLVTAIPA</sequence>
<dbReference type="RefSeq" id="WP_208247236.1">
    <property type="nucleotide sequence ID" value="NZ_JAGEPF010000023.1"/>
</dbReference>
<evidence type="ECO:0000256" key="2">
    <source>
        <dbReference type="ARBA" id="ARBA00023002"/>
    </source>
</evidence>
<gene>
    <name evidence="4" type="ORF">J4709_34665</name>
</gene>
<dbReference type="InterPro" id="IPR020904">
    <property type="entry name" value="Sc_DH/Rdtase_CS"/>
</dbReference>
<protein>
    <submittedName>
        <fullName evidence="4">Glucose 1-dehydrogenase</fullName>
        <ecNumber evidence="4">1.1.1.47</ecNumber>
    </submittedName>
</protein>
<name>A0ABS3S1W8_9ACTN</name>
<dbReference type="Proteomes" id="UP000680206">
    <property type="component" value="Unassembled WGS sequence"/>
</dbReference>
<comment type="similarity">
    <text evidence="1">Belongs to the short-chain dehydrogenases/reductases (SDR) family.</text>
</comment>
<dbReference type="Gene3D" id="3.40.50.720">
    <property type="entry name" value="NAD(P)-binding Rossmann-like Domain"/>
    <property type="match status" value="1"/>
</dbReference>
<dbReference type="PANTHER" id="PTHR43639:SF1">
    <property type="entry name" value="SHORT-CHAIN DEHYDROGENASE_REDUCTASE FAMILY PROTEIN"/>
    <property type="match status" value="1"/>
</dbReference>
<dbReference type="CDD" id="cd05233">
    <property type="entry name" value="SDR_c"/>
    <property type="match status" value="1"/>
</dbReference>
<accession>A0ABS3S1W8</accession>
<keyword evidence="5" id="KW-1185">Reference proteome</keyword>
<organism evidence="4 5">
    <name type="scientific">Actinomadura violacea</name>
    <dbReference type="NCBI Taxonomy" id="2819934"/>
    <lineage>
        <taxon>Bacteria</taxon>
        <taxon>Bacillati</taxon>
        <taxon>Actinomycetota</taxon>
        <taxon>Actinomycetes</taxon>
        <taxon>Streptosporangiales</taxon>
        <taxon>Thermomonosporaceae</taxon>
        <taxon>Actinomadura</taxon>
    </lineage>
</organism>
<dbReference type="PRINTS" id="PR00080">
    <property type="entry name" value="SDRFAMILY"/>
</dbReference>
<comment type="caution">
    <text evidence="4">The sequence shown here is derived from an EMBL/GenBank/DDBJ whole genome shotgun (WGS) entry which is preliminary data.</text>
</comment>
<evidence type="ECO:0000256" key="1">
    <source>
        <dbReference type="ARBA" id="ARBA00006484"/>
    </source>
</evidence>
<dbReference type="PROSITE" id="PS00061">
    <property type="entry name" value="ADH_SHORT"/>
    <property type="match status" value="1"/>
</dbReference>
<dbReference type="EC" id="1.1.1.47" evidence="4"/>
<dbReference type="PRINTS" id="PR00081">
    <property type="entry name" value="GDHRDH"/>
</dbReference>